<dbReference type="GO" id="GO:0009694">
    <property type="term" value="P:jasmonic acid metabolic process"/>
    <property type="evidence" value="ECO:0007669"/>
    <property type="project" value="TreeGrafter"/>
</dbReference>
<organism evidence="2 3">
    <name type="scientific">Handroanthus impetiginosus</name>
    <dbReference type="NCBI Taxonomy" id="429701"/>
    <lineage>
        <taxon>Eukaryota</taxon>
        <taxon>Viridiplantae</taxon>
        <taxon>Streptophyta</taxon>
        <taxon>Embryophyta</taxon>
        <taxon>Tracheophyta</taxon>
        <taxon>Spermatophyta</taxon>
        <taxon>Magnoliopsida</taxon>
        <taxon>eudicotyledons</taxon>
        <taxon>Gunneridae</taxon>
        <taxon>Pentapetalae</taxon>
        <taxon>asterids</taxon>
        <taxon>lamiids</taxon>
        <taxon>Lamiales</taxon>
        <taxon>Bignoniaceae</taxon>
        <taxon>Crescentiina</taxon>
        <taxon>Tabebuia alliance</taxon>
        <taxon>Handroanthus</taxon>
    </lineage>
</organism>
<dbReference type="STRING" id="429701.A0A2G9HAA7"/>
<dbReference type="EMBL" id="NKXS01002290">
    <property type="protein sequence ID" value="PIN14403.1"/>
    <property type="molecule type" value="Genomic_DNA"/>
</dbReference>
<proteinExistence type="predicted"/>
<dbReference type="GO" id="GO:0050529">
    <property type="term" value="F:polyneuridine-aldehyde esterase activity"/>
    <property type="evidence" value="ECO:0007669"/>
    <property type="project" value="UniProtKB-EC"/>
</dbReference>
<gene>
    <name evidence="2" type="ORF">CDL12_12967</name>
</gene>
<dbReference type="Proteomes" id="UP000231279">
    <property type="component" value="Unassembled WGS sequence"/>
</dbReference>
<reference evidence="3" key="1">
    <citation type="journal article" date="2018" name="Gigascience">
        <title>Genome assembly of the Pink Ipe (Handroanthus impetiginosus, Bignoniaceae), a highly valued, ecologically keystone Neotropical timber forest tree.</title>
        <authorList>
            <person name="Silva-Junior O.B."/>
            <person name="Grattapaglia D."/>
            <person name="Novaes E."/>
            <person name="Collevatti R.G."/>
        </authorList>
    </citation>
    <scope>NUCLEOTIDE SEQUENCE [LARGE SCALE GENOMIC DNA]</scope>
    <source>
        <strain evidence="3">cv. UFG-1</strain>
    </source>
</reference>
<dbReference type="AlphaFoldDB" id="A0A2G9HAA7"/>
<keyword evidence="3" id="KW-1185">Reference proteome</keyword>
<dbReference type="EC" id="3.1.1.78" evidence="2"/>
<sequence length="162" mass="18678">MHDSQHNVSMPWNKKETCIAREMQHNERTPTEARLDTKFSPFGDPEDHLTSVLFGPKFLSKVYNLCPREDLALAKMLVRPTSLFIEDLSKQNPFSEEGFGSVKRVYIMCREDKGIPINFQRWQIENSGVAEVKEIENADHMAMLSTPKELCQFLLEIANNYA</sequence>
<dbReference type="PANTHER" id="PTHR10992:SF1083">
    <property type="entry name" value="METHYLESTERASE 1"/>
    <property type="match status" value="1"/>
</dbReference>
<dbReference type="GO" id="GO:0080031">
    <property type="term" value="F:methyl salicylate esterase activity"/>
    <property type="evidence" value="ECO:0007669"/>
    <property type="project" value="TreeGrafter"/>
</dbReference>
<dbReference type="GO" id="GO:0080030">
    <property type="term" value="F:methyl indole-3-acetate esterase activity"/>
    <property type="evidence" value="ECO:0007669"/>
    <property type="project" value="TreeGrafter"/>
</dbReference>
<dbReference type="GO" id="GO:0080032">
    <property type="term" value="F:methyl jasmonate esterase activity"/>
    <property type="evidence" value="ECO:0007669"/>
    <property type="project" value="TreeGrafter"/>
</dbReference>
<dbReference type="SUPFAM" id="SSF53474">
    <property type="entry name" value="alpha/beta-Hydrolases"/>
    <property type="match status" value="1"/>
</dbReference>
<evidence type="ECO:0000313" key="2">
    <source>
        <dbReference type="EMBL" id="PIN14403.1"/>
    </source>
</evidence>
<dbReference type="GO" id="GO:0009696">
    <property type="term" value="P:salicylic acid metabolic process"/>
    <property type="evidence" value="ECO:0007669"/>
    <property type="project" value="TreeGrafter"/>
</dbReference>
<protein>
    <submittedName>
        <fullName evidence="2">Polyneuridine-aldehyde esterase</fullName>
        <ecNumber evidence="2">3.1.1.78</ecNumber>
    </submittedName>
</protein>
<dbReference type="PANTHER" id="PTHR10992">
    <property type="entry name" value="METHYLESTERASE FAMILY MEMBER"/>
    <property type="match status" value="1"/>
</dbReference>
<dbReference type="InterPro" id="IPR029058">
    <property type="entry name" value="AB_hydrolase_fold"/>
</dbReference>
<keyword evidence="1 2" id="KW-0378">Hydrolase</keyword>
<comment type="caution">
    <text evidence="2">The sequence shown here is derived from an EMBL/GenBank/DDBJ whole genome shotgun (WGS) entry which is preliminary data.</text>
</comment>
<dbReference type="InterPro" id="IPR045889">
    <property type="entry name" value="MES/HNL"/>
</dbReference>
<dbReference type="Gene3D" id="3.40.50.1820">
    <property type="entry name" value="alpha/beta hydrolase"/>
    <property type="match status" value="1"/>
</dbReference>
<evidence type="ECO:0000313" key="3">
    <source>
        <dbReference type="Proteomes" id="UP000231279"/>
    </source>
</evidence>
<name>A0A2G9HAA7_9LAMI</name>
<accession>A0A2G9HAA7</accession>
<evidence type="ECO:0000256" key="1">
    <source>
        <dbReference type="ARBA" id="ARBA00022801"/>
    </source>
</evidence>
<dbReference type="OrthoDB" id="408373at2759"/>